<dbReference type="InterPro" id="IPR011990">
    <property type="entry name" value="TPR-like_helical_dom_sf"/>
</dbReference>
<dbReference type="PANTHER" id="PTHR47691">
    <property type="entry name" value="REGULATOR-RELATED"/>
    <property type="match status" value="1"/>
</dbReference>
<dbReference type="Pfam" id="PF17109">
    <property type="entry name" value="Goodbye"/>
    <property type="match status" value="1"/>
</dbReference>
<dbReference type="Pfam" id="PF13176">
    <property type="entry name" value="TPR_7"/>
    <property type="match status" value="1"/>
</dbReference>
<dbReference type="Pfam" id="PF20703">
    <property type="entry name" value="nSTAND1"/>
    <property type="match status" value="1"/>
</dbReference>
<proteinExistence type="predicted"/>
<feature type="repeat" description="TPR" evidence="1">
    <location>
        <begin position="1335"/>
        <end position="1368"/>
    </location>
</feature>
<dbReference type="PROSITE" id="PS50005">
    <property type="entry name" value="TPR"/>
    <property type="match status" value="2"/>
</dbReference>
<feature type="domain" description="Fungal STAND N-terminal Goodbye" evidence="2">
    <location>
        <begin position="392"/>
        <end position="509"/>
    </location>
</feature>
<feature type="domain" description="Novel STAND NTPase 1" evidence="3">
    <location>
        <begin position="630"/>
        <end position="832"/>
    </location>
</feature>
<dbReference type="SMART" id="SM00028">
    <property type="entry name" value="TPR"/>
    <property type="match status" value="8"/>
</dbReference>
<reference evidence="4" key="2">
    <citation type="journal article" name="Front. Microbiol.">
        <title>Degradative Capacity of Two Strains of Rhodonia placenta: From Phenotype to Genotype.</title>
        <authorList>
            <person name="Kolle M."/>
            <person name="Horta M.A.C."/>
            <person name="Nowrousian M."/>
            <person name="Ohm R.A."/>
            <person name="Benz J.P."/>
            <person name="Pilgard A."/>
        </authorList>
    </citation>
    <scope>NUCLEOTIDE SEQUENCE</scope>
    <source>
        <strain evidence="4">FPRL280</strain>
    </source>
</reference>
<organism evidence="4 5">
    <name type="scientific">Rhodonia placenta</name>
    <dbReference type="NCBI Taxonomy" id="104341"/>
    <lineage>
        <taxon>Eukaryota</taxon>
        <taxon>Fungi</taxon>
        <taxon>Dikarya</taxon>
        <taxon>Basidiomycota</taxon>
        <taxon>Agaricomycotina</taxon>
        <taxon>Agaricomycetes</taxon>
        <taxon>Polyporales</taxon>
        <taxon>Adustoporiaceae</taxon>
        <taxon>Rhodonia</taxon>
    </lineage>
</organism>
<dbReference type="InterPro" id="IPR031350">
    <property type="entry name" value="Goodbye_dom"/>
</dbReference>
<accession>A0A8H7TY46</accession>
<comment type="caution">
    <text evidence="4">The sequence shown here is derived from an EMBL/GenBank/DDBJ whole genome shotgun (WGS) entry which is preliminary data.</text>
</comment>
<feature type="repeat" description="TPR" evidence="1">
    <location>
        <begin position="1175"/>
        <end position="1208"/>
    </location>
</feature>
<gene>
    <name evidence="4" type="ORF">IEO21_09055</name>
</gene>
<dbReference type="Gene3D" id="1.25.40.10">
    <property type="entry name" value="Tetratricopeptide repeat domain"/>
    <property type="match status" value="2"/>
</dbReference>
<evidence type="ECO:0000313" key="5">
    <source>
        <dbReference type="Proteomes" id="UP000639403"/>
    </source>
</evidence>
<dbReference type="EMBL" id="JADOXO010000384">
    <property type="protein sequence ID" value="KAF9805430.1"/>
    <property type="molecule type" value="Genomic_DNA"/>
</dbReference>
<protein>
    <recommendedName>
        <fullName evidence="6">TPR-like protein</fullName>
    </recommendedName>
</protein>
<dbReference type="Proteomes" id="UP000639403">
    <property type="component" value="Unassembled WGS sequence"/>
</dbReference>
<dbReference type="InterPro" id="IPR049052">
    <property type="entry name" value="nSTAND1"/>
</dbReference>
<dbReference type="Pfam" id="PF13424">
    <property type="entry name" value="TPR_12"/>
    <property type="match status" value="2"/>
</dbReference>
<keyword evidence="1" id="KW-0802">TPR repeat</keyword>
<sequence length="1407" mass="155512">MSGSAARTKAAHALTPLWTKALERLENNTGIDLLNIADNAEPRATELKRINDTESLISVLQARRNCDKKFAKALDGLLTSVNDISQDIEKLLAYRPDGSGNDMRKEVIFRSLGLLFLAVTDGNGLEAVSLLFAHVPRLNEDIGASVLLGTSAVIERILVSYIVLARNVYKSIDTKRRNSFDVQFQRGWDRVLRRYAGLIGTDTKSSGAPVMIASAKELAARLSSYCRQLNVKPKNEIRLKESMRALAELIISMEVKQGVYQDVDSIVLGSLLSLAQAARGRSSGITHIVDLTATLIDTLRPVPLTVSESSSVGILFVRIKAQIMTISGEGSSVLNKAYSLPRCPLRGQSSSPSFLHDEQLQGAVGELSWLVEAAVDGPSHSAGSTSEFSQLWEKAKMRYMADSGLDISLLSSVDSLAALETALQSGRYGFLQDQKKAHEIEKLLVPVIRFVKQFVKPAGKLVQPHLPGATLAAAAIKLLLDAADKLGDSYEPILTLFSTLSDYLSRIRVHEISGIDPDMMKIHVDVLCELLKIMGIVTGHINKRFLGESVLHDRLLWIITRGDVQSALKRLEALVDAEGRMTGALVLSRTNDIKDGVDAIQKGIGKLISTMPHALTDSSTRRPKFPPKPSLFIGRQKQRKDVAEAVLSRRPTIVLGAGGIGKTTVVTQALYDAQILSQSPSRYFVSCEDIVTLDGLHRGIANALGIPAELRNEQLPTRILHELGRRPSVLFLDNFETLFDVAAERRAVETELEAYASVDGLALVVTMRGAEAPATGRIQWAKVLLTPLSHEEGVALFRKTVMVADDIDNPFIDKLVDAVDSLPLAVTLLAHQVQPDLGTTTRSLWGLWGKRHVAMVTRSDGARDRLLDLSTSIELSINSPRMQHEPSAKAVMALLAQLPSGLPLRNDTSEQMQSALEDSVDLSLSLSVLCRVGLAYTDMNGAHPRYRMLAPIREYCRRVSEPQPSSALWESLTDFYITFIRKNRRFSDDACLAVVPPELPNVRQALASRNWETEATSSAISAAIYYTNWTRFLGTPSVDILQLCIVYVHDNDLLGDCYHTMAKVYRSLARYNDAEMALDQALERHKASGSRKGEANDLQGLSRIYRYSDDLNHAKETLEKALSLYRAIEDCLGEGNALKSLGDLFYQRDDLYNAEQSLNDALLLYGAINNHLGKANALQSLGRVYCRRNDFDKAERTCKEAASLHHSLQNRLGEANTRMYLAMMYILRGELDEAESSSHAALDLFRTIHDRRGEANSLHCLGKVYLHHGDLLNAEESLRNAMHLHRAVQDWMGEAIDLTFLSEIYMKSDHGAEAEKALCDAVKLFRTIHAHLGEGNALLTLGKVYTKMMRFDEAEAVLTRALELHRGIEGTRVNIRHDERALKELHQAREALARGREVSIPTEHLSL</sequence>
<dbReference type="InterPro" id="IPR027417">
    <property type="entry name" value="P-loop_NTPase"/>
</dbReference>
<evidence type="ECO:0008006" key="6">
    <source>
        <dbReference type="Google" id="ProtNLM"/>
    </source>
</evidence>
<evidence type="ECO:0000259" key="3">
    <source>
        <dbReference type="Pfam" id="PF20703"/>
    </source>
</evidence>
<dbReference type="InterPro" id="IPR019734">
    <property type="entry name" value="TPR_rpt"/>
</dbReference>
<evidence type="ECO:0000259" key="2">
    <source>
        <dbReference type="Pfam" id="PF17109"/>
    </source>
</evidence>
<dbReference type="SUPFAM" id="SSF48452">
    <property type="entry name" value="TPR-like"/>
    <property type="match status" value="2"/>
</dbReference>
<evidence type="ECO:0000313" key="4">
    <source>
        <dbReference type="EMBL" id="KAF9805430.1"/>
    </source>
</evidence>
<dbReference type="PANTHER" id="PTHR47691:SF3">
    <property type="entry name" value="HTH-TYPE TRANSCRIPTIONAL REGULATOR RV0890C-RELATED"/>
    <property type="match status" value="1"/>
</dbReference>
<name>A0A8H7TY46_9APHY</name>
<dbReference type="SUPFAM" id="SSF52540">
    <property type="entry name" value="P-loop containing nucleoside triphosphate hydrolases"/>
    <property type="match status" value="1"/>
</dbReference>
<reference evidence="4" key="1">
    <citation type="submission" date="2020-11" db="EMBL/GenBank/DDBJ databases">
        <authorList>
            <person name="Koelle M."/>
            <person name="Horta M.A.C."/>
            <person name="Nowrousian M."/>
            <person name="Ohm R.A."/>
            <person name="Benz P."/>
            <person name="Pilgard A."/>
        </authorList>
    </citation>
    <scope>NUCLEOTIDE SEQUENCE</scope>
    <source>
        <strain evidence="4">FPRL280</strain>
    </source>
</reference>
<dbReference type="Gene3D" id="3.40.50.300">
    <property type="entry name" value="P-loop containing nucleotide triphosphate hydrolases"/>
    <property type="match status" value="1"/>
</dbReference>
<evidence type="ECO:0000256" key="1">
    <source>
        <dbReference type="PROSITE-ProRule" id="PRU00339"/>
    </source>
</evidence>